<evidence type="ECO:0000256" key="4">
    <source>
        <dbReference type="PROSITE-ProRule" id="PRU00175"/>
    </source>
</evidence>
<protein>
    <recommendedName>
        <fullName evidence="6">RING-type domain-containing protein</fullName>
    </recommendedName>
</protein>
<keyword evidence="8" id="KW-1185">Reference proteome</keyword>
<evidence type="ECO:0000313" key="8">
    <source>
        <dbReference type="Proteomes" id="UP001189429"/>
    </source>
</evidence>
<organism evidence="7 8">
    <name type="scientific">Prorocentrum cordatum</name>
    <dbReference type="NCBI Taxonomy" id="2364126"/>
    <lineage>
        <taxon>Eukaryota</taxon>
        <taxon>Sar</taxon>
        <taxon>Alveolata</taxon>
        <taxon>Dinophyceae</taxon>
        <taxon>Prorocentrales</taxon>
        <taxon>Prorocentraceae</taxon>
        <taxon>Prorocentrum</taxon>
    </lineage>
</organism>
<dbReference type="Pfam" id="PF13639">
    <property type="entry name" value="zf-RING_2"/>
    <property type="match status" value="1"/>
</dbReference>
<accession>A0ABN9WXA5</accession>
<dbReference type="PANTHER" id="PTHR45931">
    <property type="entry name" value="SI:CH211-59O9.10"/>
    <property type="match status" value="1"/>
</dbReference>
<dbReference type="SUPFAM" id="SSF57850">
    <property type="entry name" value="RING/U-box"/>
    <property type="match status" value="1"/>
</dbReference>
<dbReference type="PROSITE" id="PS50089">
    <property type="entry name" value="ZF_RING_2"/>
    <property type="match status" value="1"/>
</dbReference>
<evidence type="ECO:0000256" key="5">
    <source>
        <dbReference type="SAM" id="MobiDB-lite"/>
    </source>
</evidence>
<keyword evidence="1" id="KW-0479">Metal-binding</keyword>
<evidence type="ECO:0000259" key="6">
    <source>
        <dbReference type="PROSITE" id="PS50089"/>
    </source>
</evidence>
<dbReference type="Gene3D" id="3.30.40.10">
    <property type="entry name" value="Zinc/RING finger domain, C3HC4 (zinc finger)"/>
    <property type="match status" value="1"/>
</dbReference>
<evidence type="ECO:0000256" key="1">
    <source>
        <dbReference type="ARBA" id="ARBA00022723"/>
    </source>
</evidence>
<dbReference type="SMART" id="SM00184">
    <property type="entry name" value="RING"/>
    <property type="match status" value="1"/>
</dbReference>
<keyword evidence="3" id="KW-0862">Zinc</keyword>
<sequence>RRHPPRTAPRRRARRRRAPPARRSRAPRSRPPTAGRGSGSCCDAWSCRPRASRTCSAWRPGSSAPCTATTSSTAGLRPHRRAAAAVQVPDGPRLRGRQRQERGRSSRRANPSRPAQLRRLVASLPATVVGGTPPSEACTICLQAPQQDEVLVTLPCGHWYHSDCIREWLGVARLCPLCKGSVVSQDAD</sequence>
<gene>
    <name evidence="7" type="ORF">PCOR1329_LOCUS71442</name>
</gene>
<evidence type="ECO:0000256" key="3">
    <source>
        <dbReference type="ARBA" id="ARBA00022833"/>
    </source>
</evidence>
<proteinExistence type="predicted"/>
<feature type="region of interest" description="Disordered" evidence="5">
    <location>
        <begin position="1"/>
        <end position="42"/>
    </location>
</feature>
<evidence type="ECO:0000256" key="2">
    <source>
        <dbReference type="ARBA" id="ARBA00022771"/>
    </source>
</evidence>
<feature type="compositionally biased region" description="Low complexity" evidence="5">
    <location>
        <begin position="62"/>
        <end position="74"/>
    </location>
</feature>
<reference evidence="7" key="1">
    <citation type="submission" date="2023-10" db="EMBL/GenBank/DDBJ databases">
        <authorList>
            <person name="Chen Y."/>
            <person name="Shah S."/>
            <person name="Dougan E. K."/>
            <person name="Thang M."/>
            <person name="Chan C."/>
        </authorList>
    </citation>
    <scope>NUCLEOTIDE SEQUENCE [LARGE SCALE GENOMIC DNA]</scope>
</reference>
<feature type="domain" description="RING-type" evidence="6">
    <location>
        <begin position="138"/>
        <end position="179"/>
    </location>
</feature>
<feature type="region of interest" description="Disordered" evidence="5">
    <location>
        <begin position="57"/>
        <end position="114"/>
    </location>
</feature>
<comment type="caution">
    <text evidence="7">The sequence shown here is derived from an EMBL/GenBank/DDBJ whole genome shotgun (WGS) entry which is preliminary data.</text>
</comment>
<dbReference type="Proteomes" id="UP001189429">
    <property type="component" value="Unassembled WGS sequence"/>
</dbReference>
<keyword evidence="2 4" id="KW-0863">Zinc-finger</keyword>
<evidence type="ECO:0000313" key="7">
    <source>
        <dbReference type="EMBL" id="CAK0891500.1"/>
    </source>
</evidence>
<dbReference type="PANTHER" id="PTHR45931:SF3">
    <property type="entry name" value="RING ZINC FINGER-CONTAINING PROTEIN"/>
    <property type="match status" value="1"/>
</dbReference>
<dbReference type="InterPro" id="IPR013083">
    <property type="entry name" value="Znf_RING/FYVE/PHD"/>
</dbReference>
<dbReference type="InterPro" id="IPR051834">
    <property type="entry name" value="RING_finger_E3_ligase"/>
</dbReference>
<dbReference type="EMBL" id="CAUYUJ010019485">
    <property type="protein sequence ID" value="CAK0891500.1"/>
    <property type="molecule type" value="Genomic_DNA"/>
</dbReference>
<name>A0ABN9WXA5_9DINO</name>
<feature type="non-terminal residue" evidence="7">
    <location>
        <position position="1"/>
    </location>
</feature>
<dbReference type="InterPro" id="IPR001841">
    <property type="entry name" value="Znf_RING"/>
</dbReference>
<feature type="compositionally biased region" description="Basic residues" evidence="5">
    <location>
        <begin position="1"/>
        <end position="28"/>
    </location>
</feature>